<name>A0ABY6HLF8_9ARCH</name>
<sequence length="618" mass="72420">MKKYSKRIIVFILMMWLQYPISLVQAEVYAERPFVYGFRLDTHSPWNIDPHLAFDHQSHNFIDQICEGLFSYDLTSPNMAIQPQLAKNFGKWQEKEDGFYGNQWTYTVELKNNIKFHDNTPFDAYDVEFSFNRLRYFCQQEPSTLLNKFNQPIYTQRSETPLKEIYQPLKNLYPATPYLINTTKALNETYIEFTLNYQYIPLEALLCFSGSYILSNSVDSTPKQKYYNSSTDILVGTGPYFHVSSSSSQLNLKFYKDYYQNDVPDIKEIHWTFYDEIELMNEEILEGKIDFIKNIDLNFIEQFLESNYHYRGKKIPGTAIFYLGFDCNKIDINTRKAMQNAINYTYVVEDLGQNQMTSKIPKGIRYHDEAILEPKMNLTAARLYMIQAIETGEQGLSKPSNWEFLKKSDDDEDWEAITIVTYNYSYFIGRGIRESVLELAKLNFKKIGIKIDINQWYSEGFGDIETDIFMSGWNANYNDPSIYINPLLSNTSISNLAHVNDSILQNLMIEGINEENLTKRQELYYEMQQYIIDLAPWAFLYTSYTQHIFYSGCNDTAQNPMGKLYFYLWEFDYSTIPSRIPSFPIIGILSIMSITISLLLNKQFKSMNVEQITKNCGK</sequence>
<evidence type="ECO:0000259" key="2">
    <source>
        <dbReference type="Pfam" id="PF00496"/>
    </source>
</evidence>
<keyword evidence="1" id="KW-0812">Transmembrane</keyword>
<dbReference type="Proteomes" id="UP001208689">
    <property type="component" value="Chromosome"/>
</dbReference>
<dbReference type="CDD" id="cd00995">
    <property type="entry name" value="PBP2_NikA_DppA_OppA_like"/>
    <property type="match status" value="1"/>
</dbReference>
<dbReference type="Gene3D" id="3.40.190.10">
    <property type="entry name" value="Periplasmic binding protein-like II"/>
    <property type="match status" value="1"/>
</dbReference>
<dbReference type="PANTHER" id="PTHR30290">
    <property type="entry name" value="PERIPLASMIC BINDING COMPONENT OF ABC TRANSPORTER"/>
    <property type="match status" value="1"/>
</dbReference>
<dbReference type="InterPro" id="IPR030678">
    <property type="entry name" value="Peptide/Ni-bd"/>
</dbReference>
<proteinExistence type="predicted"/>
<gene>
    <name evidence="3" type="ORF">NEF87_000627</name>
</gene>
<evidence type="ECO:0000313" key="4">
    <source>
        <dbReference type="Proteomes" id="UP001208689"/>
    </source>
</evidence>
<organism evidence="3 4">
    <name type="scientific">Candidatus Lokiarchaeum ossiferum</name>
    <dbReference type="NCBI Taxonomy" id="2951803"/>
    <lineage>
        <taxon>Archaea</taxon>
        <taxon>Promethearchaeati</taxon>
        <taxon>Promethearchaeota</taxon>
        <taxon>Promethearchaeia</taxon>
        <taxon>Promethearchaeales</taxon>
        <taxon>Promethearchaeaceae</taxon>
        <taxon>Candidatus Lokiarchaeum</taxon>
    </lineage>
</organism>
<evidence type="ECO:0000256" key="1">
    <source>
        <dbReference type="SAM" id="Phobius"/>
    </source>
</evidence>
<dbReference type="Gene3D" id="3.10.105.10">
    <property type="entry name" value="Dipeptide-binding Protein, Domain 3"/>
    <property type="match status" value="1"/>
</dbReference>
<protein>
    <recommendedName>
        <fullName evidence="2">Solute-binding protein family 5 domain-containing protein</fullName>
    </recommendedName>
</protein>
<accession>A0ABY6HLF8</accession>
<dbReference type="EMBL" id="CP104013">
    <property type="protein sequence ID" value="UYP44342.1"/>
    <property type="molecule type" value="Genomic_DNA"/>
</dbReference>
<feature type="transmembrane region" description="Helical" evidence="1">
    <location>
        <begin position="582"/>
        <end position="600"/>
    </location>
</feature>
<dbReference type="Pfam" id="PF00496">
    <property type="entry name" value="SBP_bac_5"/>
    <property type="match status" value="1"/>
</dbReference>
<dbReference type="PIRSF" id="PIRSF002741">
    <property type="entry name" value="MppA"/>
    <property type="match status" value="1"/>
</dbReference>
<feature type="domain" description="Solute-binding protein family 5" evidence="2">
    <location>
        <begin position="82"/>
        <end position="494"/>
    </location>
</feature>
<keyword evidence="1" id="KW-0472">Membrane</keyword>
<reference evidence="3" key="1">
    <citation type="submission" date="2022-09" db="EMBL/GenBank/DDBJ databases">
        <title>Actin cytoskeleton and complex cell architecture in an #Asgard archaeon.</title>
        <authorList>
            <person name="Ponce Toledo R.I."/>
            <person name="Schleper C."/>
            <person name="Rodrigues Oliveira T."/>
            <person name="Wollweber F."/>
            <person name="Xu J."/>
            <person name="Rittmann S."/>
            <person name="Klingl A."/>
            <person name="Pilhofer M."/>
        </authorList>
    </citation>
    <scope>NUCLEOTIDE SEQUENCE</scope>
    <source>
        <strain evidence="3">B-35</strain>
    </source>
</reference>
<dbReference type="SUPFAM" id="SSF53850">
    <property type="entry name" value="Periplasmic binding protein-like II"/>
    <property type="match status" value="1"/>
</dbReference>
<dbReference type="InterPro" id="IPR039424">
    <property type="entry name" value="SBP_5"/>
</dbReference>
<evidence type="ECO:0000313" key="3">
    <source>
        <dbReference type="EMBL" id="UYP44342.1"/>
    </source>
</evidence>
<dbReference type="InterPro" id="IPR000914">
    <property type="entry name" value="SBP_5_dom"/>
</dbReference>
<keyword evidence="1" id="KW-1133">Transmembrane helix</keyword>
<keyword evidence="4" id="KW-1185">Reference proteome</keyword>